<keyword evidence="1" id="KW-0597">Phosphoprotein</keyword>
<evidence type="ECO:0000313" key="6">
    <source>
        <dbReference type="Proteomes" id="UP000503820"/>
    </source>
</evidence>
<evidence type="ECO:0000259" key="3">
    <source>
        <dbReference type="PROSITE" id="PS50110"/>
    </source>
</evidence>
<protein>
    <submittedName>
        <fullName evidence="5">DNA-binding response regulator</fullName>
    </submittedName>
</protein>
<keyword evidence="5" id="KW-0238">DNA-binding</keyword>
<dbReference type="EMBL" id="BLVP01000005">
    <property type="protein sequence ID" value="GFM36391.1"/>
    <property type="molecule type" value="Genomic_DNA"/>
</dbReference>
<dbReference type="Pfam" id="PF04397">
    <property type="entry name" value="LytTR"/>
    <property type="match status" value="1"/>
</dbReference>
<dbReference type="SMART" id="SM00448">
    <property type="entry name" value="REC"/>
    <property type="match status" value="1"/>
</dbReference>
<dbReference type="Gene3D" id="3.40.50.2300">
    <property type="match status" value="1"/>
</dbReference>
<dbReference type="InterPro" id="IPR046947">
    <property type="entry name" value="LytR-like"/>
</dbReference>
<comment type="caution">
    <text evidence="5">The sequence shown here is derived from an EMBL/GenBank/DDBJ whole genome shotgun (WGS) entry which is preliminary data.</text>
</comment>
<gene>
    <name evidence="5" type="ORF">DSM19430T_10750</name>
</gene>
<dbReference type="GO" id="GO:0003677">
    <property type="term" value="F:DNA binding"/>
    <property type="evidence" value="ECO:0007669"/>
    <property type="project" value="UniProtKB-KW"/>
</dbReference>
<dbReference type="InterPro" id="IPR011006">
    <property type="entry name" value="CheY-like_superfamily"/>
</dbReference>
<accession>A0A7J0BT86</accession>
<evidence type="ECO:0000256" key="2">
    <source>
        <dbReference type="SAM" id="MobiDB-lite"/>
    </source>
</evidence>
<dbReference type="InterPro" id="IPR007492">
    <property type="entry name" value="LytTR_DNA-bd_dom"/>
</dbReference>
<name>A0A7J0BT86_9BACT</name>
<dbReference type="PANTHER" id="PTHR37299">
    <property type="entry name" value="TRANSCRIPTIONAL REGULATOR-RELATED"/>
    <property type="match status" value="1"/>
</dbReference>
<dbReference type="AlphaFoldDB" id="A0A7J0BT86"/>
<feature type="domain" description="Response regulatory" evidence="3">
    <location>
        <begin position="4"/>
        <end position="118"/>
    </location>
</feature>
<dbReference type="InterPro" id="IPR001789">
    <property type="entry name" value="Sig_transdc_resp-reg_receiver"/>
</dbReference>
<dbReference type="Proteomes" id="UP000503820">
    <property type="component" value="Unassembled WGS sequence"/>
</dbReference>
<dbReference type="PROSITE" id="PS50110">
    <property type="entry name" value="RESPONSE_REGULATORY"/>
    <property type="match status" value="1"/>
</dbReference>
<evidence type="ECO:0000313" key="5">
    <source>
        <dbReference type="EMBL" id="GFM36391.1"/>
    </source>
</evidence>
<sequence length="291" mass="32942">MVIRCIIVDDEPPARDEWEYILSRMEGVEVVATAPSASLALEAIYRHEPDLVFLDIEMPGGNGFTVVEQLMDMEDPPLVIFATAFDQYAIRAFEENAIDYILKPLEEARVRKGLDKVRQRLSGTRKEGARQQPDTARQHSDAAKGDSPASPPDPETTEGTASSQGSLEHLLTLMGQRASFTRISVESMGRVLLLQPQDVFFCRADDKKVWAHTRTDRFLCHGQVNMGRLEERLEPHAFFRANRSDLVNMERVREFAPWFNGKYTMIMNDAVGTEIVVSRSRVKAFKERLGL</sequence>
<dbReference type="RefSeq" id="WP_174409065.1">
    <property type="nucleotide sequence ID" value="NZ_BLVP01000005.1"/>
</dbReference>
<dbReference type="PROSITE" id="PS50930">
    <property type="entry name" value="HTH_LYTTR"/>
    <property type="match status" value="1"/>
</dbReference>
<feature type="region of interest" description="Disordered" evidence="2">
    <location>
        <begin position="119"/>
        <end position="164"/>
    </location>
</feature>
<dbReference type="Gene3D" id="2.40.50.1020">
    <property type="entry name" value="LytTr DNA-binding domain"/>
    <property type="match status" value="1"/>
</dbReference>
<dbReference type="PANTHER" id="PTHR37299:SF1">
    <property type="entry name" value="STAGE 0 SPORULATION PROTEIN A HOMOLOG"/>
    <property type="match status" value="1"/>
</dbReference>
<evidence type="ECO:0000256" key="1">
    <source>
        <dbReference type="PROSITE-ProRule" id="PRU00169"/>
    </source>
</evidence>
<keyword evidence="6" id="KW-1185">Reference proteome</keyword>
<proteinExistence type="predicted"/>
<feature type="compositionally biased region" description="Basic and acidic residues" evidence="2">
    <location>
        <begin position="119"/>
        <end position="129"/>
    </location>
</feature>
<feature type="domain" description="HTH LytTR-type" evidence="4">
    <location>
        <begin position="183"/>
        <end position="291"/>
    </location>
</feature>
<dbReference type="SMART" id="SM00850">
    <property type="entry name" value="LytTR"/>
    <property type="match status" value="1"/>
</dbReference>
<feature type="modified residue" description="4-aspartylphosphate" evidence="1">
    <location>
        <position position="55"/>
    </location>
</feature>
<reference evidence="5 6" key="1">
    <citation type="submission" date="2020-05" db="EMBL/GenBank/DDBJ databases">
        <title>Draft genome sequence of Desulfovibrio psychrotolerans JS1T.</title>
        <authorList>
            <person name="Ueno A."/>
            <person name="Tamazawa S."/>
            <person name="Tamamura S."/>
            <person name="Murakami T."/>
            <person name="Kiyama T."/>
            <person name="Inomata H."/>
            <person name="Amano Y."/>
            <person name="Miyakawa K."/>
            <person name="Tamaki H."/>
            <person name="Naganuma T."/>
            <person name="Kaneko K."/>
        </authorList>
    </citation>
    <scope>NUCLEOTIDE SEQUENCE [LARGE SCALE GENOMIC DNA]</scope>
    <source>
        <strain evidence="5 6">JS1</strain>
    </source>
</reference>
<dbReference type="Pfam" id="PF00072">
    <property type="entry name" value="Response_reg"/>
    <property type="match status" value="1"/>
</dbReference>
<organism evidence="5 6">
    <name type="scientific">Desulfovibrio psychrotolerans</name>
    <dbReference type="NCBI Taxonomy" id="415242"/>
    <lineage>
        <taxon>Bacteria</taxon>
        <taxon>Pseudomonadati</taxon>
        <taxon>Thermodesulfobacteriota</taxon>
        <taxon>Desulfovibrionia</taxon>
        <taxon>Desulfovibrionales</taxon>
        <taxon>Desulfovibrionaceae</taxon>
        <taxon>Desulfovibrio</taxon>
    </lineage>
</organism>
<dbReference type="SUPFAM" id="SSF52172">
    <property type="entry name" value="CheY-like"/>
    <property type="match status" value="1"/>
</dbReference>
<evidence type="ECO:0000259" key="4">
    <source>
        <dbReference type="PROSITE" id="PS50930"/>
    </source>
</evidence>
<dbReference type="GO" id="GO:0000156">
    <property type="term" value="F:phosphorelay response regulator activity"/>
    <property type="evidence" value="ECO:0007669"/>
    <property type="project" value="InterPro"/>
</dbReference>